<dbReference type="KEGG" id="ccp:CHC_T00002353001"/>
<gene>
    <name evidence="4" type="ORF">CHC_T00002353001</name>
</gene>
<dbReference type="Pfam" id="PF00106">
    <property type="entry name" value="adh_short"/>
    <property type="match status" value="1"/>
</dbReference>
<dbReference type="Gene3D" id="3.40.50.720">
    <property type="entry name" value="NAD(P)-binding Rossmann-like Domain"/>
    <property type="match status" value="1"/>
</dbReference>
<dbReference type="PRINTS" id="PR00080">
    <property type="entry name" value="SDRFAMILY"/>
</dbReference>
<dbReference type="SUPFAM" id="SSF51735">
    <property type="entry name" value="NAD(P)-binding Rossmann-fold domains"/>
    <property type="match status" value="1"/>
</dbReference>
<dbReference type="InterPro" id="IPR036291">
    <property type="entry name" value="NAD(P)-bd_dom_sf"/>
</dbReference>
<dbReference type="GO" id="GO:0016491">
    <property type="term" value="F:oxidoreductase activity"/>
    <property type="evidence" value="ECO:0007669"/>
    <property type="project" value="UniProtKB-KW"/>
</dbReference>
<dbReference type="GeneID" id="17321071"/>
<protein>
    <submittedName>
        <fullName evidence="4">Uncharacterized protein</fullName>
    </submittedName>
</protein>
<evidence type="ECO:0000256" key="2">
    <source>
        <dbReference type="ARBA" id="ARBA00023002"/>
    </source>
</evidence>
<dbReference type="EMBL" id="HG001649">
    <property type="protein sequence ID" value="CDF33557.1"/>
    <property type="molecule type" value="Genomic_DNA"/>
</dbReference>
<keyword evidence="2" id="KW-0560">Oxidoreductase</keyword>
<evidence type="ECO:0000256" key="1">
    <source>
        <dbReference type="ARBA" id="ARBA00006484"/>
    </source>
</evidence>
<proteinExistence type="inferred from homology"/>
<dbReference type="AlphaFoldDB" id="R7Q4U6"/>
<dbReference type="InterPro" id="IPR002347">
    <property type="entry name" value="SDR_fam"/>
</dbReference>
<sequence>MYSTPIQNPPAAAFATPLSPHRFPTCSQKSTQSDRRHPIMAAKMFPARTAVVTGASSGIGAETARGLVRDLNTLDHLFLCCRDVAKGERIAAPLRSSSEGLDITIVPVELTSPTSIVSCAETLSAKLNGAPLDLLICNAGIMAPPLGFADEFGEIEQQFAVNHLSHALLSQRLLPSLRAGDGGRVVFVSSMAASLARSRDTPPVSAERTKNELNEENYAKWNMYADSKLAMSMYARALAKKEANVESVSLHPGVVQTELGRYLLPSWMAEWASASAGKDPSLFQRFLSLFGFKTPVQGAELSLELACADRGTLEDGEFYIAKGGKVISNRLAPLLRNGRECEKVFTDAEEVLEKACPGDTAR</sequence>
<evidence type="ECO:0000313" key="4">
    <source>
        <dbReference type="EMBL" id="CDF33557.1"/>
    </source>
</evidence>
<dbReference type="PRINTS" id="PR00081">
    <property type="entry name" value="GDHRDH"/>
</dbReference>
<dbReference type="RefSeq" id="XP_005713360.1">
    <property type="nucleotide sequence ID" value="XM_005713303.1"/>
</dbReference>
<dbReference type="PANTHER" id="PTHR24320">
    <property type="entry name" value="RETINOL DEHYDROGENASE"/>
    <property type="match status" value="1"/>
</dbReference>
<evidence type="ECO:0000256" key="3">
    <source>
        <dbReference type="RuleBase" id="RU000363"/>
    </source>
</evidence>
<name>R7Q4U6_CHOCR</name>
<dbReference type="PhylomeDB" id="R7Q4U6"/>
<dbReference type="Proteomes" id="UP000012073">
    <property type="component" value="Unassembled WGS sequence"/>
</dbReference>
<dbReference type="OrthoDB" id="3198at2759"/>
<comment type="similarity">
    <text evidence="1 3">Belongs to the short-chain dehydrogenases/reductases (SDR) family.</text>
</comment>
<reference evidence="5" key="1">
    <citation type="journal article" date="2013" name="Proc. Natl. Acad. Sci. U.S.A.">
        <title>Genome structure and metabolic features in the red seaweed Chondrus crispus shed light on evolution of the Archaeplastida.</title>
        <authorList>
            <person name="Collen J."/>
            <person name="Porcel B."/>
            <person name="Carre W."/>
            <person name="Ball S.G."/>
            <person name="Chaparro C."/>
            <person name="Tonon T."/>
            <person name="Barbeyron T."/>
            <person name="Michel G."/>
            <person name="Noel B."/>
            <person name="Valentin K."/>
            <person name="Elias M."/>
            <person name="Artiguenave F."/>
            <person name="Arun A."/>
            <person name="Aury J.M."/>
            <person name="Barbosa-Neto J.F."/>
            <person name="Bothwell J.H."/>
            <person name="Bouget F.Y."/>
            <person name="Brillet L."/>
            <person name="Cabello-Hurtado F."/>
            <person name="Capella-Gutierrez S."/>
            <person name="Charrier B."/>
            <person name="Cladiere L."/>
            <person name="Cock J.M."/>
            <person name="Coelho S.M."/>
            <person name="Colleoni C."/>
            <person name="Czjzek M."/>
            <person name="Da Silva C."/>
            <person name="Delage L."/>
            <person name="Denoeud F."/>
            <person name="Deschamps P."/>
            <person name="Dittami S.M."/>
            <person name="Gabaldon T."/>
            <person name="Gachon C.M."/>
            <person name="Groisillier A."/>
            <person name="Herve C."/>
            <person name="Jabbari K."/>
            <person name="Katinka M."/>
            <person name="Kloareg B."/>
            <person name="Kowalczyk N."/>
            <person name="Labadie K."/>
            <person name="Leblanc C."/>
            <person name="Lopez P.J."/>
            <person name="McLachlan D.H."/>
            <person name="Meslet-Cladiere L."/>
            <person name="Moustafa A."/>
            <person name="Nehr Z."/>
            <person name="Nyvall Collen P."/>
            <person name="Panaud O."/>
            <person name="Partensky F."/>
            <person name="Poulain J."/>
            <person name="Rensing S.A."/>
            <person name="Rousvoal S."/>
            <person name="Samson G."/>
            <person name="Symeonidi A."/>
            <person name="Weissenbach J."/>
            <person name="Zambounis A."/>
            <person name="Wincker P."/>
            <person name="Boyen C."/>
        </authorList>
    </citation>
    <scope>NUCLEOTIDE SEQUENCE [LARGE SCALE GENOMIC DNA]</scope>
    <source>
        <strain evidence="5">cv. Stackhouse</strain>
    </source>
</reference>
<evidence type="ECO:0000313" key="5">
    <source>
        <dbReference type="Proteomes" id="UP000012073"/>
    </source>
</evidence>
<keyword evidence="5" id="KW-1185">Reference proteome</keyword>
<dbReference type="Gramene" id="CDF33557">
    <property type="protein sequence ID" value="CDF33557"/>
    <property type="gene ID" value="CHC_T00002353001"/>
</dbReference>
<accession>R7Q4U6</accession>
<organism evidence="4 5">
    <name type="scientific">Chondrus crispus</name>
    <name type="common">Carrageen Irish moss</name>
    <name type="synonym">Polymorpha crispa</name>
    <dbReference type="NCBI Taxonomy" id="2769"/>
    <lineage>
        <taxon>Eukaryota</taxon>
        <taxon>Rhodophyta</taxon>
        <taxon>Florideophyceae</taxon>
        <taxon>Rhodymeniophycidae</taxon>
        <taxon>Gigartinales</taxon>
        <taxon>Gigartinaceae</taxon>
        <taxon>Chondrus</taxon>
    </lineage>
</organism>
<dbReference type="PANTHER" id="PTHR24320:SF152">
    <property type="entry name" value="SHORT-CHAIN DEHYDROGENASE_REDUCTASE FAMILY PROTEIN"/>
    <property type="match status" value="1"/>
</dbReference>
<dbReference type="STRING" id="2769.R7Q4U6"/>